<dbReference type="InterPro" id="IPR038709">
    <property type="entry name" value="RpoN_core-bd_sf"/>
</dbReference>
<dbReference type="Gene3D" id="1.10.10.1330">
    <property type="entry name" value="RNA polymerase sigma-54 factor, core-binding domain"/>
    <property type="match status" value="1"/>
</dbReference>
<feature type="domain" description="RNA polymerase sigma factor 54 DNA-binding" evidence="10">
    <location>
        <begin position="357"/>
        <end position="514"/>
    </location>
</feature>
<evidence type="ECO:0000256" key="5">
    <source>
        <dbReference type="ARBA" id="ARBA00023015"/>
    </source>
</evidence>
<evidence type="ECO:0000256" key="8">
    <source>
        <dbReference type="ARBA" id="ARBA00023163"/>
    </source>
</evidence>
<protein>
    <submittedName>
        <fullName evidence="12">RNA polymerase sigma-54 factor RpoN</fullName>
    </submittedName>
</protein>
<reference evidence="12" key="1">
    <citation type="submission" date="2018-06" db="EMBL/GenBank/DDBJ databases">
        <authorList>
            <person name="Zhirakovskaya E."/>
        </authorList>
    </citation>
    <scope>NUCLEOTIDE SEQUENCE</scope>
</reference>
<keyword evidence="2" id="KW-0240">DNA-directed RNA polymerase</keyword>
<dbReference type="Pfam" id="PF04963">
    <property type="entry name" value="Sigma54_CBD"/>
    <property type="match status" value="1"/>
</dbReference>
<dbReference type="AlphaFoldDB" id="A0A3B1DIQ0"/>
<keyword evidence="3" id="KW-0808">Transferase</keyword>
<evidence type="ECO:0000256" key="4">
    <source>
        <dbReference type="ARBA" id="ARBA00022695"/>
    </source>
</evidence>
<evidence type="ECO:0000313" key="12">
    <source>
        <dbReference type="EMBL" id="VAX38801.1"/>
    </source>
</evidence>
<evidence type="ECO:0000259" key="11">
    <source>
        <dbReference type="Pfam" id="PF04963"/>
    </source>
</evidence>
<dbReference type="PIRSF" id="PIRSF000774">
    <property type="entry name" value="RpoN"/>
    <property type="match status" value="1"/>
</dbReference>
<dbReference type="InterPro" id="IPR000394">
    <property type="entry name" value="RNA_pol_sigma_54"/>
</dbReference>
<comment type="similarity">
    <text evidence="1">Belongs to the sigma-54 factor family.</text>
</comment>
<evidence type="ECO:0000256" key="1">
    <source>
        <dbReference type="ARBA" id="ARBA00008798"/>
    </source>
</evidence>
<evidence type="ECO:0000256" key="2">
    <source>
        <dbReference type="ARBA" id="ARBA00022478"/>
    </source>
</evidence>
<dbReference type="PROSITE" id="PS50044">
    <property type="entry name" value="SIGMA54_3"/>
    <property type="match status" value="1"/>
</dbReference>
<accession>A0A3B1DIQ0</accession>
<evidence type="ECO:0000256" key="6">
    <source>
        <dbReference type="ARBA" id="ARBA00023082"/>
    </source>
</evidence>
<keyword evidence="7" id="KW-0238">DNA-binding</keyword>
<dbReference type="Pfam" id="PF00309">
    <property type="entry name" value="Sigma54_AID"/>
    <property type="match status" value="1"/>
</dbReference>
<dbReference type="InterPro" id="IPR007046">
    <property type="entry name" value="RNA_pol_sigma_54_core-bd"/>
</dbReference>
<feature type="compositionally biased region" description="Polar residues" evidence="9">
    <location>
        <begin position="83"/>
        <end position="96"/>
    </location>
</feature>
<dbReference type="PRINTS" id="PR00045">
    <property type="entry name" value="SIGMA54FCT"/>
</dbReference>
<keyword evidence="8" id="KW-0804">Transcription</keyword>
<dbReference type="GO" id="GO:0016779">
    <property type="term" value="F:nucleotidyltransferase activity"/>
    <property type="evidence" value="ECO:0007669"/>
    <property type="project" value="UniProtKB-KW"/>
</dbReference>
<evidence type="ECO:0000256" key="7">
    <source>
        <dbReference type="ARBA" id="ARBA00023125"/>
    </source>
</evidence>
<dbReference type="GO" id="GO:0006352">
    <property type="term" value="P:DNA-templated transcription initiation"/>
    <property type="evidence" value="ECO:0007669"/>
    <property type="project" value="InterPro"/>
</dbReference>
<name>A0A3B1DIQ0_9ZZZZ</name>
<keyword evidence="4" id="KW-0548">Nucleotidyltransferase</keyword>
<dbReference type="InterPro" id="IPR007634">
    <property type="entry name" value="RNA_pol_sigma_54_DNA-bd"/>
</dbReference>
<proteinExistence type="inferred from homology"/>
<dbReference type="PANTHER" id="PTHR32248">
    <property type="entry name" value="RNA POLYMERASE SIGMA-54 FACTOR"/>
    <property type="match status" value="1"/>
</dbReference>
<dbReference type="GO" id="GO:0016987">
    <property type="term" value="F:sigma factor activity"/>
    <property type="evidence" value="ECO:0007669"/>
    <property type="project" value="UniProtKB-KW"/>
</dbReference>
<dbReference type="NCBIfam" id="TIGR02395">
    <property type="entry name" value="rpoN_sigma"/>
    <property type="match status" value="1"/>
</dbReference>
<dbReference type="EMBL" id="UOGK01000155">
    <property type="protein sequence ID" value="VAX38801.1"/>
    <property type="molecule type" value="Genomic_DNA"/>
</dbReference>
<sequence>MRFETSQSMRLGQHMKLAPRVIQSMEILQMPLTELEERIEQELASNPTIEIAEIVPDPDAVPVHDEPGGVENTDDFSRLAEFESTNPDAAENTNESAGLLDGRDRFDDYQPSQPSQPSRRLEGERDGKMDAMAAAPAREASLGEQLRAQWGLVEVEEQLRYPGELIIGFLDDDGYLRTPLEMVIEKSPPAPDGQALTPELLERALTAVQLFLEPAGVAARDARECLLLQLDVLEDRMEWDSDEDRVETLRVARMLVVDHLDDLMQNRLPKIAEQEDVTLDQIKAGLELLRRLSLAPARRLVNESAEIIIPDAIVEYDEEHDRYIAYLNDTRLPNLRINKEYAEMIRDRDVPKKDRDFLKTNIGNAQWLIEAVEQRRRTVQRVLNVVVDAQRDFFDYGPQAIKPLPMTLVAEQLGIHVATVSRAVADKHLVTPRGVVPLRRFFTGGTETASGEEISWEAIKAALQEVIDEEDKTKPLSDEALAKALTDRGIEIARRTVAKYRGQLGIPNARLRKQF</sequence>
<keyword evidence="5" id="KW-0805">Transcription regulation</keyword>
<keyword evidence="6" id="KW-0731">Sigma factor</keyword>
<feature type="region of interest" description="Disordered" evidence="9">
    <location>
        <begin position="83"/>
        <end position="126"/>
    </location>
</feature>
<evidence type="ECO:0000256" key="3">
    <source>
        <dbReference type="ARBA" id="ARBA00022679"/>
    </source>
</evidence>
<dbReference type="GO" id="GO:0000428">
    <property type="term" value="C:DNA-directed RNA polymerase complex"/>
    <property type="evidence" value="ECO:0007669"/>
    <property type="project" value="UniProtKB-KW"/>
</dbReference>
<evidence type="ECO:0000259" key="10">
    <source>
        <dbReference type="Pfam" id="PF04552"/>
    </source>
</evidence>
<dbReference type="PANTHER" id="PTHR32248:SF4">
    <property type="entry name" value="RNA POLYMERASE SIGMA-54 FACTOR"/>
    <property type="match status" value="1"/>
</dbReference>
<dbReference type="PROSITE" id="PS00718">
    <property type="entry name" value="SIGMA54_2"/>
    <property type="match status" value="1"/>
</dbReference>
<evidence type="ECO:0000256" key="9">
    <source>
        <dbReference type="SAM" id="MobiDB-lite"/>
    </source>
</evidence>
<dbReference type="Gene3D" id="1.10.10.60">
    <property type="entry name" value="Homeodomain-like"/>
    <property type="match status" value="1"/>
</dbReference>
<dbReference type="GO" id="GO:0001216">
    <property type="term" value="F:DNA-binding transcription activator activity"/>
    <property type="evidence" value="ECO:0007669"/>
    <property type="project" value="InterPro"/>
</dbReference>
<dbReference type="GO" id="GO:0003677">
    <property type="term" value="F:DNA binding"/>
    <property type="evidence" value="ECO:0007669"/>
    <property type="project" value="UniProtKB-KW"/>
</dbReference>
<organism evidence="12">
    <name type="scientific">hydrothermal vent metagenome</name>
    <dbReference type="NCBI Taxonomy" id="652676"/>
    <lineage>
        <taxon>unclassified sequences</taxon>
        <taxon>metagenomes</taxon>
        <taxon>ecological metagenomes</taxon>
    </lineage>
</organism>
<dbReference type="Pfam" id="PF04552">
    <property type="entry name" value="Sigma54_DBD"/>
    <property type="match status" value="1"/>
</dbReference>
<gene>
    <name evidence="12" type="ORF">MNBD_PLANCTO03-1655</name>
</gene>
<feature type="domain" description="RNA polymerase sigma factor 54 core-binding" evidence="11">
    <location>
        <begin position="134"/>
        <end position="341"/>
    </location>
</feature>